<dbReference type="AlphaFoldDB" id="A0AAN9L6B9"/>
<evidence type="ECO:0000313" key="2">
    <source>
        <dbReference type="EMBL" id="KAK7330270.1"/>
    </source>
</evidence>
<dbReference type="EMBL" id="JAYMYQ010000005">
    <property type="protein sequence ID" value="KAK7330270.1"/>
    <property type="molecule type" value="Genomic_DNA"/>
</dbReference>
<name>A0AAN9L6B9_CANGL</name>
<keyword evidence="3" id="KW-1185">Reference proteome</keyword>
<evidence type="ECO:0000313" key="3">
    <source>
        <dbReference type="Proteomes" id="UP001367508"/>
    </source>
</evidence>
<feature type="compositionally biased region" description="Basic and acidic residues" evidence="1">
    <location>
        <begin position="96"/>
        <end position="107"/>
    </location>
</feature>
<feature type="region of interest" description="Disordered" evidence="1">
    <location>
        <begin position="96"/>
        <end position="120"/>
    </location>
</feature>
<reference evidence="2 3" key="1">
    <citation type="submission" date="2024-01" db="EMBL/GenBank/DDBJ databases">
        <title>The genomes of 5 underutilized Papilionoideae crops provide insights into root nodulation and disease resistanc.</title>
        <authorList>
            <person name="Jiang F."/>
        </authorList>
    </citation>
    <scope>NUCLEOTIDE SEQUENCE [LARGE SCALE GENOMIC DNA]</scope>
    <source>
        <strain evidence="2">LVBAO_FW01</strain>
        <tissue evidence="2">Leaves</tissue>
    </source>
</reference>
<gene>
    <name evidence="2" type="ORF">VNO77_24460</name>
</gene>
<comment type="caution">
    <text evidence="2">The sequence shown here is derived from an EMBL/GenBank/DDBJ whole genome shotgun (WGS) entry which is preliminary data.</text>
</comment>
<evidence type="ECO:0000256" key="1">
    <source>
        <dbReference type="SAM" id="MobiDB-lite"/>
    </source>
</evidence>
<organism evidence="2 3">
    <name type="scientific">Canavalia gladiata</name>
    <name type="common">Sword bean</name>
    <name type="synonym">Dolichos gladiatus</name>
    <dbReference type="NCBI Taxonomy" id="3824"/>
    <lineage>
        <taxon>Eukaryota</taxon>
        <taxon>Viridiplantae</taxon>
        <taxon>Streptophyta</taxon>
        <taxon>Embryophyta</taxon>
        <taxon>Tracheophyta</taxon>
        <taxon>Spermatophyta</taxon>
        <taxon>Magnoliopsida</taxon>
        <taxon>eudicotyledons</taxon>
        <taxon>Gunneridae</taxon>
        <taxon>Pentapetalae</taxon>
        <taxon>rosids</taxon>
        <taxon>fabids</taxon>
        <taxon>Fabales</taxon>
        <taxon>Fabaceae</taxon>
        <taxon>Papilionoideae</taxon>
        <taxon>50 kb inversion clade</taxon>
        <taxon>NPAAA clade</taxon>
        <taxon>indigoferoid/millettioid clade</taxon>
        <taxon>Phaseoleae</taxon>
        <taxon>Canavalia</taxon>
    </lineage>
</organism>
<accession>A0AAN9L6B9</accession>
<protein>
    <submittedName>
        <fullName evidence="2">Uncharacterized protein</fullName>
    </submittedName>
</protein>
<proteinExistence type="predicted"/>
<sequence length="120" mass="14305">MSNFVQSMVMTFFCHNEILILEGYCCNNAIRYITLMRQANSSTEEFEEGHATPIHKLVEKRQIQHFMHYLAKLPLYFVAPTVFMQRHKPLNIMQRFGRERDRKKESALPENSLGQWHMKD</sequence>
<dbReference type="Proteomes" id="UP001367508">
    <property type="component" value="Unassembled WGS sequence"/>
</dbReference>